<keyword evidence="7" id="KW-1185">Reference proteome</keyword>
<protein>
    <submittedName>
        <fullName evidence="6">ATP-grasp domain-containing protein</fullName>
    </submittedName>
</protein>
<keyword evidence="3 4" id="KW-0067">ATP-binding</keyword>
<reference evidence="6 7" key="1">
    <citation type="journal article" date="2022" name="Mar. Drugs">
        <title>Bioassay-Guided Fractionation Leads to the Detection of Cholic Acid Generated by the Rare Thalassomonas sp.</title>
        <authorList>
            <person name="Pheiffer F."/>
            <person name="Schneider Y.K."/>
            <person name="Hansen E.H."/>
            <person name="Andersen J.H."/>
            <person name="Isaksson J."/>
            <person name="Busche T."/>
            <person name="R C."/>
            <person name="Kalinowski J."/>
            <person name="Zyl L.V."/>
            <person name="Trindade M."/>
        </authorList>
    </citation>
    <scope>NUCLEOTIDE SEQUENCE [LARGE SCALE GENOMIC DNA]</scope>
    <source>
        <strain evidence="6 7">A5K-61T</strain>
    </source>
</reference>
<organism evidence="6 7">
    <name type="scientific">Thalassomonas haliotis</name>
    <dbReference type="NCBI Taxonomy" id="485448"/>
    <lineage>
        <taxon>Bacteria</taxon>
        <taxon>Pseudomonadati</taxon>
        <taxon>Pseudomonadota</taxon>
        <taxon>Gammaproteobacteria</taxon>
        <taxon>Alteromonadales</taxon>
        <taxon>Colwelliaceae</taxon>
        <taxon>Thalassomonas</taxon>
    </lineage>
</organism>
<dbReference type="PANTHER" id="PTHR43585:SF2">
    <property type="entry name" value="ATP-GRASP ENZYME FSQD"/>
    <property type="match status" value="1"/>
</dbReference>
<accession>A0ABY7VEH6</accession>
<dbReference type="SUPFAM" id="SSF56059">
    <property type="entry name" value="Glutathione synthetase ATP-binding domain-like"/>
    <property type="match status" value="1"/>
</dbReference>
<dbReference type="RefSeq" id="WP_274052053.1">
    <property type="nucleotide sequence ID" value="NZ_CP059693.1"/>
</dbReference>
<keyword evidence="1" id="KW-0436">Ligase</keyword>
<evidence type="ECO:0000313" key="6">
    <source>
        <dbReference type="EMBL" id="WDE11835.1"/>
    </source>
</evidence>
<dbReference type="Pfam" id="PF13535">
    <property type="entry name" value="ATP-grasp_4"/>
    <property type="match status" value="1"/>
</dbReference>
<dbReference type="Proteomes" id="UP001215231">
    <property type="component" value="Chromosome"/>
</dbReference>
<evidence type="ECO:0000256" key="1">
    <source>
        <dbReference type="ARBA" id="ARBA00022598"/>
    </source>
</evidence>
<dbReference type="Gene3D" id="3.40.50.20">
    <property type="match status" value="1"/>
</dbReference>
<dbReference type="InterPro" id="IPR052032">
    <property type="entry name" value="ATP-dep_AA_Ligase"/>
</dbReference>
<dbReference type="PROSITE" id="PS50975">
    <property type="entry name" value="ATP_GRASP"/>
    <property type="match status" value="1"/>
</dbReference>
<dbReference type="Gene3D" id="3.30.470.20">
    <property type="entry name" value="ATP-grasp fold, B domain"/>
    <property type="match status" value="1"/>
</dbReference>
<dbReference type="PANTHER" id="PTHR43585">
    <property type="entry name" value="FUMIPYRROLE BIOSYNTHESIS PROTEIN C"/>
    <property type="match status" value="1"/>
</dbReference>
<gene>
    <name evidence="6" type="ORF">H3N35_27220</name>
</gene>
<evidence type="ECO:0000256" key="2">
    <source>
        <dbReference type="ARBA" id="ARBA00022741"/>
    </source>
</evidence>
<evidence type="ECO:0000313" key="7">
    <source>
        <dbReference type="Proteomes" id="UP001215231"/>
    </source>
</evidence>
<keyword evidence="2 4" id="KW-0547">Nucleotide-binding</keyword>
<evidence type="ECO:0000256" key="3">
    <source>
        <dbReference type="ARBA" id="ARBA00022840"/>
    </source>
</evidence>
<dbReference type="EMBL" id="CP059693">
    <property type="protein sequence ID" value="WDE11835.1"/>
    <property type="molecule type" value="Genomic_DNA"/>
</dbReference>
<evidence type="ECO:0000259" key="5">
    <source>
        <dbReference type="PROSITE" id="PS50975"/>
    </source>
</evidence>
<proteinExistence type="predicted"/>
<dbReference type="InterPro" id="IPR011761">
    <property type="entry name" value="ATP-grasp"/>
</dbReference>
<sequence>MNILILHRIPYHYIEYAETIDHQAHNVVYVGVEKALANIPAELRCTKLERPGERAVNLEVLEQVKELDIGFDLVISLSEYELMEAALVRKALNVAGPSVEQITKVRDKLVMKQCMSEHNIDAPAFMSLSQWLADRTAFAADAMLILKPLDGASSENVLKFSNEQALLAALEGKSTGIACLDAEKPDYSGFEVEEFVQGNILHFDGLISKGELKLCVKSQYIGNLLAFASKGQPCASVQLEISAEELSWVEQVLAAVELEQGAFHLEVIDADRGLVFLEVANRAGGARIIPTFKKQTGIHLPSAELALLLDADHEFTPEYDLENKYSWIIVPGHHYDKKYCQISGHEFLLEYEGLLALETIPQNQPLPDHISYLEGDIPLTAFIKAESTPALLEVIERLFTSIKIEVADQEFAVN</sequence>
<evidence type="ECO:0000256" key="4">
    <source>
        <dbReference type="PROSITE-ProRule" id="PRU00409"/>
    </source>
</evidence>
<feature type="domain" description="ATP-grasp" evidence="5">
    <location>
        <begin position="112"/>
        <end position="309"/>
    </location>
</feature>
<name>A0ABY7VEH6_9GAMM</name>